<sequence>MRGPLSSLATRYIQSILRDCGIPIVTLSGSWRSAMEFTLTFGAVGDFIAVIEIVKNIIVALDDCRGSAKEYRAVVQSLGVLEKMLQLVANLYNDQGPASGFGDLKAIVLRNVEQIRLCLQGFSEKVQKFAPSLSTEGKKTTLKDVARKIQWKFEENDVEKFRAEIVGYTTSLDVLLEVTTA</sequence>
<dbReference type="PANTHER" id="PTHR38886">
    <property type="entry name" value="SESA DOMAIN-CONTAINING PROTEIN"/>
    <property type="match status" value="1"/>
</dbReference>
<organism evidence="1 2">
    <name type="scientific">Colletotrichum nymphaeae SA-01</name>
    <dbReference type="NCBI Taxonomy" id="1460502"/>
    <lineage>
        <taxon>Eukaryota</taxon>
        <taxon>Fungi</taxon>
        <taxon>Dikarya</taxon>
        <taxon>Ascomycota</taxon>
        <taxon>Pezizomycotina</taxon>
        <taxon>Sordariomycetes</taxon>
        <taxon>Hypocreomycetidae</taxon>
        <taxon>Glomerellales</taxon>
        <taxon>Glomerellaceae</taxon>
        <taxon>Colletotrichum</taxon>
        <taxon>Colletotrichum acutatum species complex</taxon>
    </lineage>
</organism>
<keyword evidence="2" id="KW-1185">Reference proteome</keyword>
<comment type="caution">
    <text evidence="1">The sequence shown here is derived from an EMBL/GenBank/DDBJ whole genome shotgun (WGS) entry which is preliminary data.</text>
</comment>
<dbReference type="AlphaFoldDB" id="A0A135S3N8"/>
<reference evidence="1 2" key="1">
    <citation type="submission" date="2014-02" db="EMBL/GenBank/DDBJ databases">
        <title>The genome sequence of Colletotrichum nymphaeae SA-01.</title>
        <authorList>
            <person name="Baroncelli R."/>
            <person name="Thon M.R."/>
        </authorList>
    </citation>
    <scope>NUCLEOTIDE SEQUENCE [LARGE SCALE GENOMIC DNA]</scope>
    <source>
        <strain evidence="1 2">SA-01</strain>
    </source>
</reference>
<proteinExistence type="predicted"/>
<gene>
    <name evidence="1" type="ORF">CNYM01_02937</name>
</gene>
<name>A0A135S3N8_9PEZI</name>
<dbReference type="OrthoDB" id="3045089at2759"/>
<evidence type="ECO:0000313" key="2">
    <source>
        <dbReference type="Proteomes" id="UP000070054"/>
    </source>
</evidence>
<dbReference type="PANTHER" id="PTHR38886:SF1">
    <property type="entry name" value="NACHT-NTPASE AND P-LOOP NTPASES N-TERMINAL DOMAIN-CONTAINING PROTEIN"/>
    <property type="match status" value="1"/>
</dbReference>
<evidence type="ECO:0008006" key="3">
    <source>
        <dbReference type="Google" id="ProtNLM"/>
    </source>
</evidence>
<dbReference type="EMBL" id="JEMN01001656">
    <property type="protein sequence ID" value="KXH30526.1"/>
    <property type="molecule type" value="Genomic_DNA"/>
</dbReference>
<dbReference type="Proteomes" id="UP000070054">
    <property type="component" value="Unassembled WGS sequence"/>
</dbReference>
<accession>A0A135S3N8</accession>
<evidence type="ECO:0000313" key="1">
    <source>
        <dbReference type="EMBL" id="KXH30526.1"/>
    </source>
</evidence>
<protein>
    <recommendedName>
        <fullName evidence="3">NACHT-NTPase and P-loop NTPases N-terminal domain-containing protein</fullName>
    </recommendedName>
</protein>